<protein>
    <submittedName>
        <fullName evidence="1">Uncharacterized protein</fullName>
    </submittedName>
</protein>
<sequence length="296" mass="34400">MYSRDETVQAILSFYTELLKQPCISNSHLAIAPPSGWNINEQEIRASGKNDTVIDLLRHLPYLEGSRYDGPFVNYETQSVDYTAQSITSSEQAYRLPGHCVYLTQGEGREGYSIILDTERGTTTAWSVMGYELLHSNYSYEASLPESDKWRAHRTLPTADFFAAWTLRYQKLVWFLSPSASSRSTGTFYSRAEQLFEEDELCHQPLTEWHPDLSEMKKIEDFDPEDLDNEVNEYSRLLRIKHKADIYNTILRYGWGSEDFEKEACMAVLLMMEKQYDKEEKRLMDMVNPDAHLFDD</sequence>
<dbReference type="GeneID" id="63918814"/>
<dbReference type="HOGENOM" id="CLU_054614_1_0_1"/>
<dbReference type="RefSeq" id="XP_040874959.1">
    <property type="nucleotide sequence ID" value="XM_041025441.1"/>
</dbReference>
<dbReference type="AlphaFoldDB" id="A0A074VB97"/>
<dbReference type="Proteomes" id="UP000030672">
    <property type="component" value="Unassembled WGS sequence"/>
</dbReference>
<proteinExistence type="predicted"/>
<name>A0A074VB97_AURM1</name>
<dbReference type="STRING" id="1043003.A0A074VB97"/>
<evidence type="ECO:0000313" key="2">
    <source>
        <dbReference type="Proteomes" id="UP000030672"/>
    </source>
</evidence>
<gene>
    <name evidence="1" type="ORF">M437DRAFT_70396</name>
</gene>
<reference evidence="1 2" key="1">
    <citation type="journal article" date="2014" name="BMC Genomics">
        <title>Genome sequencing of four Aureobasidium pullulans varieties: biotechnological potential, stress tolerance, and description of new species.</title>
        <authorList>
            <person name="Gostin Ar C."/>
            <person name="Ohm R.A."/>
            <person name="Kogej T."/>
            <person name="Sonjak S."/>
            <person name="Turk M."/>
            <person name="Zajc J."/>
            <person name="Zalar P."/>
            <person name="Grube M."/>
            <person name="Sun H."/>
            <person name="Han J."/>
            <person name="Sharma A."/>
            <person name="Chiniquy J."/>
            <person name="Ngan C.Y."/>
            <person name="Lipzen A."/>
            <person name="Barry K."/>
            <person name="Grigoriev I.V."/>
            <person name="Gunde-Cimerman N."/>
        </authorList>
    </citation>
    <scope>NUCLEOTIDE SEQUENCE [LARGE SCALE GENOMIC DNA]</scope>
    <source>
        <strain evidence="1 2">CBS 110374</strain>
    </source>
</reference>
<organism evidence="1 2">
    <name type="scientific">Aureobasidium melanogenum (strain CBS 110374)</name>
    <name type="common">Aureobasidium pullulans var. melanogenum</name>
    <dbReference type="NCBI Taxonomy" id="1043003"/>
    <lineage>
        <taxon>Eukaryota</taxon>
        <taxon>Fungi</taxon>
        <taxon>Dikarya</taxon>
        <taxon>Ascomycota</taxon>
        <taxon>Pezizomycotina</taxon>
        <taxon>Dothideomycetes</taxon>
        <taxon>Dothideomycetidae</taxon>
        <taxon>Dothideales</taxon>
        <taxon>Saccotheciaceae</taxon>
        <taxon>Aureobasidium</taxon>
    </lineage>
</organism>
<evidence type="ECO:0000313" key="1">
    <source>
        <dbReference type="EMBL" id="KEQ57935.1"/>
    </source>
</evidence>
<keyword evidence="2" id="KW-1185">Reference proteome</keyword>
<dbReference type="EMBL" id="KL584864">
    <property type="protein sequence ID" value="KEQ57935.1"/>
    <property type="molecule type" value="Genomic_DNA"/>
</dbReference>
<accession>A0A074VB97</accession>